<evidence type="ECO:0000256" key="2">
    <source>
        <dbReference type="ARBA" id="ARBA00022692"/>
    </source>
</evidence>
<feature type="transmembrane region" description="Helical" evidence="7">
    <location>
        <begin position="237"/>
        <end position="261"/>
    </location>
</feature>
<dbReference type="GO" id="GO:0016020">
    <property type="term" value="C:membrane"/>
    <property type="evidence" value="ECO:0007669"/>
    <property type="project" value="UniProtKB-SubCell"/>
</dbReference>
<evidence type="ECO:0000256" key="7">
    <source>
        <dbReference type="SAM" id="Phobius"/>
    </source>
</evidence>
<evidence type="ECO:0000313" key="10">
    <source>
        <dbReference type="WBParaSite" id="ACRNAN_scaffold2406.g32354.t1"/>
    </source>
</evidence>
<accession>A0A914DDN5</accession>
<dbReference type="InterPro" id="IPR008253">
    <property type="entry name" value="Marvel"/>
</dbReference>
<reference evidence="10" key="1">
    <citation type="submission" date="2022-11" db="UniProtKB">
        <authorList>
            <consortium name="WormBaseParasite"/>
        </authorList>
    </citation>
    <scope>IDENTIFICATION</scope>
</reference>
<dbReference type="Pfam" id="PF01284">
    <property type="entry name" value="MARVEL"/>
    <property type="match status" value="1"/>
</dbReference>
<dbReference type="AlphaFoldDB" id="A0A914DDN5"/>
<keyword evidence="2 5" id="KW-0812">Transmembrane</keyword>
<feature type="region of interest" description="Disordered" evidence="6">
    <location>
        <begin position="38"/>
        <end position="105"/>
    </location>
</feature>
<feature type="domain" description="MARVEL" evidence="8">
    <location>
        <begin position="194"/>
        <end position="339"/>
    </location>
</feature>
<comment type="subcellular location">
    <subcellularLocation>
        <location evidence="1">Membrane</location>
        <topology evidence="1">Multi-pass membrane protein</topology>
    </subcellularLocation>
</comment>
<dbReference type="Proteomes" id="UP000887540">
    <property type="component" value="Unplaced"/>
</dbReference>
<name>A0A914DDN5_9BILA</name>
<keyword evidence="9" id="KW-1185">Reference proteome</keyword>
<evidence type="ECO:0000256" key="1">
    <source>
        <dbReference type="ARBA" id="ARBA00004141"/>
    </source>
</evidence>
<evidence type="ECO:0000259" key="8">
    <source>
        <dbReference type="PROSITE" id="PS51225"/>
    </source>
</evidence>
<dbReference type="PANTHER" id="PTHR22776">
    <property type="entry name" value="MARVEL-CONTAINING POTENTIAL LIPID RAFT-ASSOCIATED PROTEIN"/>
    <property type="match status" value="1"/>
</dbReference>
<evidence type="ECO:0000256" key="4">
    <source>
        <dbReference type="ARBA" id="ARBA00023136"/>
    </source>
</evidence>
<evidence type="ECO:0000313" key="9">
    <source>
        <dbReference type="Proteomes" id="UP000887540"/>
    </source>
</evidence>
<dbReference type="InterPro" id="IPR050578">
    <property type="entry name" value="MARVEL-CKLF_proteins"/>
</dbReference>
<feature type="transmembrane region" description="Helical" evidence="7">
    <location>
        <begin position="196"/>
        <end position="217"/>
    </location>
</feature>
<sequence>MAGGYYNAGFVPPGYEGQSTFLDNYSAHYYGGAETTYGGPSGAYRAYPQPQPSPPYRRSRTAPVRTLPRAPAYTRYKGARGYSVPPPEPLDYRKRRPQQRPQPAYQETEFIERPPPTAGIPSGYYYGGVPPPTEPVQQPPTTAPTLRRVRPTYYSPSYTSYPPSTMFPNVPPPQGAMISERHLKNSPKYVQKKYPLFARIALKFAQLILGAAILGLVLGPMRGTSFHDFVIRTNTEWQGAVVGIVAVFAILTLLMLLTVFLANSQHFWRQLDALISAIAIILYLLASFLEAYYAACYPPNGPKINLVCHRAEWIIACILLFFNTVFYIIDFTLAWRTGVNLL</sequence>
<dbReference type="PANTHER" id="PTHR22776:SF93">
    <property type="entry name" value="MARVEL DOMAIN-CONTAINING PROTEIN"/>
    <property type="match status" value="1"/>
</dbReference>
<evidence type="ECO:0000256" key="5">
    <source>
        <dbReference type="PROSITE-ProRule" id="PRU00581"/>
    </source>
</evidence>
<dbReference type="WBParaSite" id="ACRNAN_scaffold2406.g32354.t1">
    <property type="protein sequence ID" value="ACRNAN_scaffold2406.g32354.t1"/>
    <property type="gene ID" value="ACRNAN_scaffold2406.g32354"/>
</dbReference>
<organism evidence="9 10">
    <name type="scientific">Acrobeloides nanus</name>
    <dbReference type="NCBI Taxonomy" id="290746"/>
    <lineage>
        <taxon>Eukaryota</taxon>
        <taxon>Metazoa</taxon>
        <taxon>Ecdysozoa</taxon>
        <taxon>Nematoda</taxon>
        <taxon>Chromadorea</taxon>
        <taxon>Rhabditida</taxon>
        <taxon>Tylenchina</taxon>
        <taxon>Cephalobomorpha</taxon>
        <taxon>Cephaloboidea</taxon>
        <taxon>Cephalobidae</taxon>
        <taxon>Acrobeloides</taxon>
    </lineage>
</organism>
<keyword evidence="4 5" id="KW-0472">Membrane</keyword>
<evidence type="ECO:0000256" key="6">
    <source>
        <dbReference type="SAM" id="MobiDB-lite"/>
    </source>
</evidence>
<dbReference type="PROSITE" id="PS51225">
    <property type="entry name" value="MARVEL"/>
    <property type="match status" value="1"/>
</dbReference>
<keyword evidence="3 7" id="KW-1133">Transmembrane helix</keyword>
<proteinExistence type="predicted"/>
<protein>
    <submittedName>
        <fullName evidence="10">MARVEL domain-containing protein</fullName>
    </submittedName>
</protein>
<feature type="transmembrane region" description="Helical" evidence="7">
    <location>
        <begin position="313"/>
        <end position="335"/>
    </location>
</feature>
<evidence type="ECO:0000256" key="3">
    <source>
        <dbReference type="ARBA" id="ARBA00022989"/>
    </source>
</evidence>
<feature type="transmembrane region" description="Helical" evidence="7">
    <location>
        <begin position="273"/>
        <end position="293"/>
    </location>
</feature>